<dbReference type="GO" id="GO:0046872">
    <property type="term" value="F:metal ion binding"/>
    <property type="evidence" value="ECO:0007669"/>
    <property type="project" value="UniProtKB-KW"/>
</dbReference>
<dbReference type="RefSeq" id="WP_036439219.1">
    <property type="nucleotide sequence ID" value="NZ_CP033021.1"/>
</dbReference>
<dbReference type="PANTHER" id="PTHR11669">
    <property type="entry name" value="REPLICATION FACTOR C / DNA POLYMERASE III GAMMA-TAU SUBUNIT"/>
    <property type="match status" value="1"/>
</dbReference>
<keyword evidence="7" id="KW-0862">Zinc</keyword>
<dbReference type="Gene3D" id="1.10.8.60">
    <property type="match status" value="1"/>
</dbReference>
<dbReference type="InterPro" id="IPR012763">
    <property type="entry name" value="DNA_pol_III_sug/sutau_N"/>
</dbReference>
<evidence type="ECO:0000256" key="7">
    <source>
        <dbReference type="ARBA" id="ARBA00022833"/>
    </source>
</evidence>
<reference evidence="13 14" key="1">
    <citation type="submission" date="2014-08" db="EMBL/GenBank/DDBJ databases">
        <authorList>
            <person name="Kuleshov K."/>
            <person name="Dedkov V."/>
            <person name="Markelov M."/>
            <person name="Pimkina E."/>
        </authorList>
    </citation>
    <scope>NUCLEOTIDE SEQUENCE [LARGE SCALE GENOMIC DNA]</scope>
    <source>
        <strain evidence="14">TOA</strain>
    </source>
</reference>
<dbReference type="SUPFAM" id="SSF48019">
    <property type="entry name" value="post-AAA+ oligomerization domain-like"/>
    <property type="match status" value="1"/>
</dbReference>
<evidence type="ECO:0000256" key="11">
    <source>
        <dbReference type="RuleBase" id="RU364063"/>
    </source>
</evidence>
<evidence type="ECO:0000256" key="2">
    <source>
        <dbReference type="ARBA" id="ARBA00022679"/>
    </source>
</evidence>
<accession>A0A454C953</accession>
<keyword evidence="4 11" id="KW-0235">DNA replication</keyword>
<dbReference type="OrthoDB" id="9810148at2"/>
<dbReference type="NCBIfam" id="TIGR02397">
    <property type="entry name" value="dnaX_nterm"/>
    <property type="match status" value="1"/>
</dbReference>
<sequence length="667" mass="76500">MALTNKYLALYRKYRPKIFDDIKGQDHIVTTLKNIILNNKLSHAYLFCGPHGNGKTSTAKVFANTINCLHNQSDILKPCEECIKNVDRNLDIIEIDAASNTGIDDIRELKEKIKHLPTQSKYKIYIIDEVHMLSKAAFNALLKTIEDPPSHIIFILATTDPQKIPETILSRVQRFNFKLMTIETLVSQLKDIFNKENIEYEDDAINVIAKLGNGSLRDSLSIADHVAIYCANKVIKKEVVEQLFGIVNIDNKIELLNCMSMHDINKTLNLARELFSQGIDINILINDLINILKEWIIFNKTRDQSLVSTDFKILLQIKIDDAKAHYYIETLIDQLHSIAVSDSPEDYFEILLLKLCNYLSPKEEYKNSAVMPKISNEEFNNFNSQEKQVINKNNIYKSLDLSSIANGFNANNSTIQNSSDNNSTEDLANNSKKIDDLLEKTAEIYSLDQTSEFEVADISNQIISNNQISIDSNVDNQETADLQISENWKDLVNEDLISKENSENKHVPLETIIDCLLIKQYLKNNMLNDGRSNFTDIDAIKYGMLSQKITDKNEINILSDFKIIFSTNDFILLTCDIDEKVYDLNINSHNENIMSALNKVFDRYLYAYAITKGEILEAKKYWKENINEIRAKKVKPLEDLNLKYNKTVQKDVAWAQEIFGDKFKLNK</sequence>
<organism evidence="13 14">
    <name type="scientific">Metamycoplasma hominis</name>
    <name type="common">Mycoplasma hominis</name>
    <dbReference type="NCBI Taxonomy" id="2098"/>
    <lineage>
        <taxon>Bacteria</taxon>
        <taxon>Bacillati</taxon>
        <taxon>Mycoplasmatota</taxon>
        <taxon>Mycoplasmoidales</taxon>
        <taxon>Metamycoplasmataceae</taxon>
        <taxon>Metamycoplasma</taxon>
    </lineage>
</organism>
<evidence type="ECO:0000256" key="8">
    <source>
        <dbReference type="ARBA" id="ARBA00022840"/>
    </source>
</evidence>
<name>A0A454C953_METHO</name>
<evidence type="ECO:0000256" key="9">
    <source>
        <dbReference type="ARBA" id="ARBA00022932"/>
    </source>
</evidence>
<dbReference type="Gene3D" id="3.40.50.300">
    <property type="entry name" value="P-loop containing nucleotide triphosphate hydrolases"/>
    <property type="match status" value="1"/>
</dbReference>
<comment type="function">
    <text evidence="11">DNA polymerase III is a complex, multichain enzyme responsible for most of the replicative synthesis in bacteria. This DNA polymerase also exhibits 3' to 5' exonuclease activity.</text>
</comment>
<dbReference type="Pfam" id="PF22608">
    <property type="entry name" value="DNAX_ATPase_lid"/>
    <property type="match status" value="1"/>
</dbReference>
<dbReference type="FunFam" id="3.40.50.300:FF:000014">
    <property type="entry name" value="DNA polymerase III subunit gamma/tau"/>
    <property type="match status" value="1"/>
</dbReference>
<keyword evidence="6 11" id="KW-0547">Nucleotide-binding</keyword>
<dbReference type="Gene3D" id="1.20.272.10">
    <property type="match status" value="1"/>
</dbReference>
<dbReference type="InterPro" id="IPR001270">
    <property type="entry name" value="ClpA/B"/>
</dbReference>
<dbReference type="InterPro" id="IPR022754">
    <property type="entry name" value="DNA_pol_III_gamma-3"/>
</dbReference>
<dbReference type="GO" id="GO:0005524">
    <property type="term" value="F:ATP binding"/>
    <property type="evidence" value="ECO:0007669"/>
    <property type="project" value="UniProtKB-KW"/>
</dbReference>
<evidence type="ECO:0000256" key="4">
    <source>
        <dbReference type="ARBA" id="ARBA00022705"/>
    </source>
</evidence>
<dbReference type="Pfam" id="PF13177">
    <property type="entry name" value="DNA_pol3_delta2"/>
    <property type="match status" value="1"/>
</dbReference>
<dbReference type="PANTHER" id="PTHR11669:SF0">
    <property type="entry name" value="PROTEIN STICHEL-LIKE 2"/>
    <property type="match status" value="1"/>
</dbReference>
<keyword evidence="3 11" id="KW-0548">Nucleotidyltransferase</keyword>
<keyword evidence="8 11" id="KW-0067">ATP-binding</keyword>
<proteinExistence type="inferred from homology"/>
<evidence type="ECO:0000256" key="3">
    <source>
        <dbReference type="ARBA" id="ARBA00022695"/>
    </source>
</evidence>
<feature type="domain" description="AAA+ ATPase" evidence="12">
    <location>
        <begin position="41"/>
        <end position="181"/>
    </location>
</feature>
<dbReference type="InterPro" id="IPR027417">
    <property type="entry name" value="P-loop_NTPase"/>
</dbReference>
<dbReference type="GO" id="GO:0009360">
    <property type="term" value="C:DNA polymerase III complex"/>
    <property type="evidence" value="ECO:0007669"/>
    <property type="project" value="InterPro"/>
</dbReference>
<dbReference type="InterPro" id="IPR050238">
    <property type="entry name" value="DNA_Rep/Repair_Clamp_Loader"/>
</dbReference>
<gene>
    <name evidence="11 13" type="primary">dnaX</name>
    <name evidence="13" type="ORF">KN71_000640</name>
</gene>
<dbReference type="SUPFAM" id="SSF52540">
    <property type="entry name" value="P-loop containing nucleoside triphosphate hydrolases"/>
    <property type="match status" value="1"/>
</dbReference>
<evidence type="ECO:0000313" key="13">
    <source>
        <dbReference type="EMBL" id="AYN65220.1"/>
    </source>
</evidence>
<comment type="similarity">
    <text evidence="1 11">Belongs to the DnaX/STICHEL family.</text>
</comment>
<evidence type="ECO:0000256" key="10">
    <source>
        <dbReference type="ARBA" id="ARBA00049244"/>
    </source>
</evidence>
<evidence type="ECO:0000313" key="14">
    <source>
        <dbReference type="Proteomes" id="UP000029712"/>
    </source>
</evidence>
<dbReference type="NCBIfam" id="NF004046">
    <property type="entry name" value="PRK05563.1"/>
    <property type="match status" value="1"/>
</dbReference>
<evidence type="ECO:0000256" key="1">
    <source>
        <dbReference type="ARBA" id="ARBA00006360"/>
    </source>
</evidence>
<protein>
    <recommendedName>
        <fullName evidence="11">DNA polymerase III subunit gamma/tau</fullName>
        <ecNumber evidence="11">2.7.7.7</ecNumber>
    </recommendedName>
</protein>
<dbReference type="EC" id="2.7.7.7" evidence="11"/>
<evidence type="ECO:0000256" key="6">
    <source>
        <dbReference type="ARBA" id="ARBA00022741"/>
    </source>
</evidence>
<comment type="subunit">
    <text evidence="11">DNA polymerase III contains a core (composed of alpha, epsilon and theta chains) that associates with a tau subunit. This core dimerizes to form the POLIII' complex. PolIII' associates with the gamma complex (composed of gamma, delta, delta', psi and chi chains) and with the beta chain to form the complete DNA polymerase III complex.</text>
</comment>
<dbReference type="CDD" id="cd00009">
    <property type="entry name" value="AAA"/>
    <property type="match status" value="1"/>
</dbReference>
<reference evidence="13 14" key="2">
    <citation type="submission" date="2018-10" db="EMBL/GenBank/DDBJ databases">
        <title>Detection and isolation of Mycoplasma hominis as a predominant microorganism from pelvic cavity of patient with salpingitis and tubo-ovarian abscess.</title>
        <authorList>
            <person name="Guschin A.E."/>
            <person name="Khayrullina G.A."/>
            <person name="Rakovskaya I.V."/>
            <person name="Shelenkov A.A."/>
            <person name="Shagin D.A."/>
        </authorList>
    </citation>
    <scope>NUCLEOTIDE SEQUENCE [LARGE SCALE GENOMIC DNA]</scope>
    <source>
        <strain evidence="14">TOA</strain>
    </source>
</reference>
<dbReference type="InterPro" id="IPR003593">
    <property type="entry name" value="AAA+_ATPase"/>
</dbReference>
<keyword evidence="5" id="KW-0479">Metal-binding</keyword>
<dbReference type="EMBL" id="CP033021">
    <property type="protein sequence ID" value="AYN65220.1"/>
    <property type="molecule type" value="Genomic_DNA"/>
</dbReference>
<dbReference type="PRINTS" id="PR00300">
    <property type="entry name" value="CLPPROTEASEA"/>
</dbReference>
<dbReference type="SMART" id="SM00382">
    <property type="entry name" value="AAA"/>
    <property type="match status" value="1"/>
</dbReference>
<dbReference type="GO" id="GO:0003677">
    <property type="term" value="F:DNA binding"/>
    <property type="evidence" value="ECO:0007669"/>
    <property type="project" value="InterPro"/>
</dbReference>
<dbReference type="InterPro" id="IPR008921">
    <property type="entry name" value="DNA_pol3_clamp-load_cplx_C"/>
</dbReference>
<dbReference type="GO" id="GO:0003887">
    <property type="term" value="F:DNA-directed DNA polymerase activity"/>
    <property type="evidence" value="ECO:0007669"/>
    <property type="project" value="UniProtKB-KW"/>
</dbReference>
<dbReference type="GO" id="GO:0006261">
    <property type="term" value="P:DNA-templated DNA replication"/>
    <property type="evidence" value="ECO:0007669"/>
    <property type="project" value="TreeGrafter"/>
</dbReference>
<comment type="catalytic activity">
    <reaction evidence="10 11">
        <text>DNA(n) + a 2'-deoxyribonucleoside 5'-triphosphate = DNA(n+1) + diphosphate</text>
        <dbReference type="Rhea" id="RHEA:22508"/>
        <dbReference type="Rhea" id="RHEA-COMP:17339"/>
        <dbReference type="Rhea" id="RHEA-COMP:17340"/>
        <dbReference type="ChEBI" id="CHEBI:33019"/>
        <dbReference type="ChEBI" id="CHEBI:61560"/>
        <dbReference type="ChEBI" id="CHEBI:173112"/>
        <dbReference type="EC" id="2.7.7.7"/>
    </reaction>
</comment>
<dbReference type="Pfam" id="PF12169">
    <property type="entry name" value="DNA_pol3_gamma3"/>
    <property type="match status" value="1"/>
</dbReference>
<dbReference type="InterPro" id="IPR045085">
    <property type="entry name" value="HLD_clamp_pol_III_gamma_tau"/>
</dbReference>
<dbReference type="CDD" id="cd18137">
    <property type="entry name" value="HLD_clamp_pol_III_gamma_tau"/>
    <property type="match status" value="1"/>
</dbReference>
<evidence type="ECO:0000256" key="5">
    <source>
        <dbReference type="ARBA" id="ARBA00022723"/>
    </source>
</evidence>
<keyword evidence="9 11" id="KW-0239">DNA-directed DNA polymerase</keyword>
<dbReference type="AlphaFoldDB" id="A0A454C953"/>
<keyword evidence="2 11" id="KW-0808">Transferase</keyword>
<evidence type="ECO:0000259" key="12">
    <source>
        <dbReference type="SMART" id="SM00382"/>
    </source>
</evidence>
<dbReference type="Proteomes" id="UP000029712">
    <property type="component" value="Chromosome"/>
</dbReference>